<reference evidence="2" key="1">
    <citation type="journal article" date="2024" name="Front. Bioeng. Biotechnol.">
        <title>Genome-scale model development and genomic sequencing of the oleaginous clade Lipomyces.</title>
        <authorList>
            <person name="Czajka J.J."/>
            <person name="Han Y."/>
            <person name="Kim J."/>
            <person name="Mondo S.J."/>
            <person name="Hofstad B.A."/>
            <person name="Robles A."/>
            <person name="Haridas S."/>
            <person name="Riley R."/>
            <person name="LaButti K."/>
            <person name="Pangilinan J."/>
            <person name="Andreopoulos W."/>
            <person name="Lipzen A."/>
            <person name="Yan J."/>
            <person name="Wang M."/>
            <person name="Ng V."/>
            <person name="Grigoriev I.V."/>
            <person name="Spatafora J.W."/>
            <person name="Magnuson J.K."/>
            <person name="Baker S.E."/>
            <person name="Pomraning K.R."/>
        </authorList>
    </citation>
    <scope>NUCLEOTIDE SEQUENCE [LARGE SCALE GENOMIC DNA]</scope>
    <source>
        <strain evidence="2">CBS 10300</strain>
    </source>
</reference>
<gene>
    <name evidence="1" type="ORF">V1517DRAFT_369852</name>
</gene>
<comment type="caution">
    <text evidence="1">The sequence shown here is derived from an EMBL/GenBank/DDBJ whole genome shotgun (WGS) entry which is preliminary data.</text>
</comment>
<accession>A0ACC3TDU9</accession>
<keyword evidence="2" id="KW-1185">Reference proteome</keyword>
<sequence>MSISRSISQLSTLAGPSSSSDSEKQQCSDMYLDSNRSTADIGNFPFSTEKEEQALFPDEYTVETQTGLVPRSHLNAPAVAEDKFADHKPEIQYVTFKVDDSQNPMNWPGWRKWTVTLLVSLLVIEVAFGSSCVTGGLELVEDRYDVSLEVAILTCSLMVAGFAVGPLAWSPLSEQYGRRPIYFISLGLYTIFNIPCALAPNIGGLLVCRFLCGVFASSGLVLAGGTIADIWDIEHRGNAIAYFAAAPYCGPVFGPLVCGFIHVYSGRLDLIFWVNMAFAGIMWISVSAIPETYAPVLLKRRAKRLRKETGNPNIMTEQEQLKQSFTEIVRSVLFRPVYLIITEPILDLMNSYIFLIYALLYAFFFAYPVIFGRLYSYNDPIVGLMFIPIIIGAGFSLVTTPIIEKYYRRLCKRRRPAPEDRLIGAMIGAPFVPISLFVLGATSYKHIIWGMVLIYFSVNNYIIDSYEKCTASALAAKVFTRSAGGAAFPLFTTQMYSRLGLQWASWLLAFISLVMVLIPFTFYWYGGRLRRVLGSGQKYVNEE</sequence>
<evidence type="ECO:0000313" key="2">
    <source>
        <dbReference type="Proteomes" id="UP001489719"/>
    </source>
</evidence>
<proteinExistence type="predicted"/>
<evidence type="ECO:0000313" key="1">
    <source>
        <dbReference type="EMBL" id="KAK9319364.1"/>
    </source>
</evidence>
<organism evidence="1 2">
    <name type="scientific">Lipomyces orientalis</name>
    <dbReference type="NCBI Taxonomy" id="1233043"/>
    <lineage>
        <taxon>Eukaryota</taxon>
        <taxon>Fungi</taxon>
        <taxon>Dikarya</taxon>
        <taxon>Ascomycota</taxon>
        <taxon>Saccharomycotina</taxon>
        <taxon>Lipomycetes</taxon>
        <taxon>Lipomycetales</taxon>
        <taxon>Lipomycetaceae</taxon>
        <taxon>Lipomyces</taxon>
    </lineage>
</organism>
<name>A0ACC3TDU9_9ASCO</name>
<dbReference type="Proteomes" id="UP001489719">
    <property type="component" value="Unassembled WGS sequence"/>
</dbReference>
<dbReference type="EMBL" id="MU970194">
    <property type="protein sequence ID" value="KAK9319364.1"/>
    <property type="molecule type" value="Genomic_DNA"/>
</dbReference>
<protein>
    <submittedName>
        <fullName evidence="1">Major facilitator superfamily domain-containing protein</fullName>
    </submittedName>
</protein>